<organism evidence="1 2">
    <name type="scientific">Naumovozyma dairenensis (strain ATCC 10597 / BCRC 20456 / CBS 421 / NBRC 0211 / NRRL Y-12639)</name>
    <name type="common">Saccharomyces dairenensis</name>
    <dbReference type="NCBI Taxonomy" id="1071378"/>
    <lineage>
        <taxon>Eukaryota</taxon>
        <taxon>Fungi</taxon>
        <taxon>Dikarya</taxon>
        <taxon>Ascomycota</taxon>
        <taxon>Saccharomycotina</taxon>
        <taxon>Saccharomycetes</taxon>
        <taxon>Saccharomycetales</taxon>
        <taxon>Saccharomycetaceae</taxon>
        <taxon>Naumovozyma</taxon>
    </lineage>
</organism>
<evidence type="ECO:0000313" key="1">
    <source>
        <dbReference type="EMBL" id="CCD23985.1"/>
    </source>
</evidence>
<dbReference type="Proteomes" id="UP000000689">
    <property type="component" value="Chromosome 3"/>
</dbReference>
<dbReference type="AlphaFoldDB" id="G0W874"/>
<gene>
    <name evidence="1" type="primary">NDAI0C03250</name>
    <name evidence="1" type="ordered locus">NDAI_0C03250</name>
</gene>
<reference evidence="1 2" key="1">
    <citation type="journal article" date="2011" name="Proc. Natl. Acad. Sci. U.S.A.">
        <title>Evolutionary erosion of yeast sex chromosomes by mating-type switching accidents.</title>
        <authorList>
            <person name="Gordon J.L."/>
            <person name="Armisen D."/>
            <person name="Proux-Wera E."/>
            <person name="Oheigeartaigh S.S."/>
            <person name="Byrne K.P."/>
            <person name="Wolfe K.H."/>
        </authorList>
    </citation>
    <scope>NUCLEOTIDE SEQUENCE [LARGE SCALE GENOMIC DNA]</scope>
    <source>
        <strain evidence="2">ATCC 10597 / BCRC 20456 / CBS 421 / NBRC 0211 / NRRL Y-12639</strain>
    </source>
</reference>
<dbReference type="KEGG" id="ndi:NDAI_0C03250"/>
<dbReference type="HOGENOM" id="CLU_1321206_0_0_1"/>
<sequence length="208" mass="24064">MEVTSTTDQNKEIVSITDFCIRYSIPRKIQNLWGFNKCIENQTNNGHQSSKDSKVIEHITNDQFEEFKKEIEGKNKEKIDKKRKQEVWDRHQSTEYKKPCLAPNDIQYLQFEKASENIEVFCGNILLSSDNLEEQEQSLLNEMTFQTSLIRTSSFTDVYTYGAINNNSNKFDYNNNNNNNNQGFIPVSFHSSSCSSSHSPSPFQNFGT</sequence>
<name>G0W874_NAUDC</name>
<proteinExistence type="predicted"/>
<evidence type="ECO:0000313" key="2">
    <source>
        <dbReference type="Proteomes" id="UP000000689"/>
    </source>
</evidence>
<dbReference type="GeneID" id="11496360"/>
<dbReference type="EMBL" id="HE580269">
    <property type="protein sequence ID" value="CCD23985.1"/>
    <property type="molecule type" value="Genomic_DNA"/>
</dbReference>
<keyword evidence="2" id="KW-1185">Reference proteome</keyword>
<protein>
    <submittedName>
        <fullName evidence="1">Uncharacterized protein</fullName>
    </submittedName>
</protein>
<accession>G0W874</accession>
<dbReference type="RefSeq" id="XP_003669228.1">
    <property type="nucleotide sequence ID" value="XM_003669180.1"/>
</dbReference>